<evidence type="ECO:0000313" key="8">
    <source>
        <dbReference type="EMBL" id="KIO31830.1"/>
    </source>
</evidence>
<dbReference type="CDD" id="cd02440">
    <property type="entry name" value="AdoMet_MTases"/>
    <property type="match status" value="2"/>
</dbReference>
<gene>
    <name evidence="8" type="ORF">M407DRAFT_121303</name>
</gene>
<evidence type="ECO:0000256" key="1">
    <source>
        <dbReference type="ARBA" id="ARBA00008361"/>
    </source>
</evidence>
<dbReference type="OrthoDB" id="540004at2759"/>
<dbReference type="InterPro" id="IPR013216">
    <property type="entry name" value="Methyltransf_11"/>
</dbReference>
<dbReference type="Pfam" id="PF06859">
    <property type="entry name" value="Bin3"/>
    <property type="match status" value="1"/>
</dbReference>
<dbReference type="GO" id="GO:0008171">
    <property type="term" value="F:O-methyltransferase activity"/>
    <property type="evidence" value="ECO:0007669"/>
    <property type="project" value="UniProtKB-UniRule"/>
</dbReference>
<evidence type="ECO:0000256" key="3">
    <source>
        <dbReference type="ARBA" id="ARBA00022679"/>
    </source>
</evidence>
<dbReference type="GO" id="GO:0008757">
    <property type="term" value="F:S-adenosylmethionine-dependent methyltransferase activity"/>
    <property type="evidence" value="ECO:0007669"/>
    <property type="project" value="InterPro"/>
</dbReference>
<organism evidence="8 9">
    <name type="scientific">Tulasnella calospora MUT 4182</name>
    <dbReference type="NCBI Taxonomy" id="1051891"/>
    <lineage>
        <taxon>Eukaryota</taxon>
        <taxon>Fungi</taxon>
        <taxon>Dikarya</taxon>
        <taxon>Basidiomycota</taxon>
        <taxon>Agaricomycotina</taxon>
        <taxon>Agaricomycetes</taxon>
        <taxon>Cantharellales</taxon>
        <taxon>Tulasnellaceae</taxon>
        <taxon>Tulasnella</taxon>
    </lineage>
</organism>
<dbReference type="Pfam" id="PF08241">
    <property type="entry name" value="Methyltransf_11"/>
    <property type="match status" value="1"/>
</dbReference>
<dbReference type="PANTHER" id="PTHR12315:SF0">
    <property type="entry name" value="7SK SNRNA METHYLPHOSPHATE CAPPING ENZYME"/>
    <property type="match status" value="1"/>
</dbReference>
<keyword evidence="3 6" id="KW-0808">Transferase</keyword>
<reference evidence="8 9" key="1">
    <citation type="submission" date="2014-04" db="EMBL/GenBank/DDBJ databases">
        <authorList>
            <consortium name="DOE Joint Genome Institute"/>
            <person name="Kuo A."/>
            <person name="Girlanda M."/>
            <person name="Perotto S."/>
            <person name="Kohler A."/>
            <person name="Nagy L.G."/>
            <person name="Floudas D."/>
            <person name="Copeland A."/>
            <person name="Barry K.W."/>
            <person name="Cichocki N."/>
            <person name="Veneault-Fourrey C."/>
            <person name="LaButti K."/>
            <person name="Lindquist E.A."/>
            <person name="Lipzen A."/>
            <person name="Lundell T."/>
            <person name="Morin E."/>
            <person name="Murat C."/>
            <person name="Sun H."/>
            <person name="Tunlid A."/>
            <person name="Henrissat B."/>
            <person name="Grigoriev I.V."/>
            <person name="Hibbett D.S."/>
            <person name="Martin F."/>
            <person name="Nordberg H.P."/>
            <person name="Cantor M.N."/>
            <person name="Hua S.X."/>
        </authorList>
    </citation>
    <scope>NUCLEOTIDE SEQUENCE [LARGE SCALE GENOMIC DNA]</scope>
    <source>
        <strain evidence="8 9">MUT 4182</strain>
    </source>
</reference>
<feature type="domain" description="Bin3-type SAM" evidence="7">
    <location>
        <begin position="21"/>
        <end position="306"/>
    </location>
</feature>
<protein>
    <recommendedName>
        <fullName evidence="6">RNA methyltransferase</fullName>
        <ecNumber evidence="6">2.1.1.-</ecNumber>
    </recommendedName>
</protein>
<evidence type="ECO:0000313" key="9">
    <source>
        <dbReference type="Proteomes" id="UP000054248"/>
    </source>
</evidence>
<evidence type="ECO:0000256" key="2">
    <source>
        <dbReference type="ARBA" id="ARBA00022603"/>
    </source>
</evidence>
<dbReference type="InterPro" id="IPR039772">
    <property type="entry name" value="Bin3-like"/>
</dbReference>
<dbReference type="PROSITE" id="PS51515">
    <property type="entry name" value="BIN3_SAM"/>
    <property type="match status" value="1"/>
</dbReference>
<name>A0A0C3QIG5_9AGAM</name>
<dbReference type="GO" id="GO:0032259">
    <property type="term" value="P:methylation"/>
    <property type="evidence" value="ECO:0007669"/>
    <property type="project" value="UniProtKB-KW"/>
</dbReference>
<dbReference type="AlphaFoldDB" id="A0A0C3QIG5"/>
<proteinExistence type="inferred from homology"/>
<evidence type="ECO:0000259" key="7">
    <source>
        <dbReference type="PROSITE" id="PS51515"/>
    </source>
</evidence>
<evidence type="ECO:0000256" key="5">
    <source>
        <dbReference type="PROSITE-ProRule" id="PRU00848"/>
    </source>
</evidence>
<dbReference type="Proteomes" id="UP000054248">
    <property type="component" value="Unassembled WGS sequence"/>
</dbReference>
<keyword evidence="4 5" id="KW-0949">S-adenosyl-L-methionine</keyword>
<dbReference type="EMBL" id="KN822959">
    <property type="protein sequence ID" value="KIO31830.1"/>
    <property type="molecule type" value="Genomic_DNA"/>
</dbReference>
<dbReference type="SUPFAM" id="SSF53335">
    <property type="entry name" value="S-adenosyl-L-methionine-dependent methyltransferases"/>
    <property type="match status" value="1"/>
</dbReference>
<dbReference type="PANTHER" id="PTHR12315">
    <property type="entry name" value="BICOID-INTERACTING PROTEIN RELATED"/>
    <property type="match status" value="1"/>
</dbReference>
<keyword evidence="9" id="KW-1185">Reference proteome</keyword>
<dbReference type="InterPro" id="IPR029063">
    <property type="entry name" value="SAM-dependent_MTases_sf"/>
</dbReference>
<dbReference type="GO" id="GO:0040031">
    <property type="term" value="P:snRNA modification"/>
    <property type="evidence" value="ECO:0007669"/>
    <property type="project" value="TreeGrafter"/>
</dbReference>
<comment type="similarity">
    <text evidence="1 6">Belongs to the methyltransferase superfamily.</text>
</comment>
<sequence length="306" mass="34336">MSQPVFGNYQGYYQKRPAIRDPRLSLFPQSFFNNKDVLDVGCNEGLVSIEIAQGWAAKRITGVDIDPELVASAWKRRRTAWSVRGPPPDGSRLQSDPGLGTHVDHYPASFPYSYGPLPLELIQQASTSTRLRPEPWQPETPLDVCNGSDSYFPLSLVQSFGPQPLLSAEATPQTRFPHNVIFRAADWVEDGIPEDEGGYDVILAFSISKWIHLNSGDDGLIRFFRRVWNSLRPGGTFVLEPQAWDGYAKAKRIHPKLKESYSALQLRPEGFDQLLQDIGFSPGERLGMTGEGGFRRPVTMYIRPTK</sequence>
<dbReference type="InterPro" id="IPR010675">
    <property type="entry name" value="Bin3_C"/>
</dbReference>
<dbReference type="InterPro" id="IPR024160">
    <property type="entry name" value="BIN3_SAM-bd_dom"/>
</dbReference>
<reference evidence="9" key="2">
    <citation type="submission" date="2015-01" db="EMBL/GenBank/DDBJ databases">
        <title>Evolutionary Origins and Diversification of the Mycorrhizal Mutualists.</title>
        <authorList>
            <consortium name="DOE Joint Genome Institute"/>
            <consortium name="Mycorrhizal Genomics Consortium"/>
            <person name="Kohler A."/>
            <person name="Kuo A."/>
            <person name="Nagy L.G."/>
            <person name="Floudas D."/>
            <person name="Copeland A."/>
            <person name="Barry K.W."/>
            <person name="Cichocki N."/>
            <person name="Veneault-Fourrey C."/>
            <person name="LaButti K."/>
            <person name="Lindquist E.A."/>
            <person name="Lipzen A."/>
            <person name="Lundell T."/>
            <person name="Morin E."/>
            <person name="Murat C."/>
            <person name="Riley R."/>
            <person name="Ohm R."/>
            <person name="Sun H."/>
            <person name="Tunlid A."/>
            <person name="Henrissat B."/>
            <person name="Grigoriev I.V."/>
            <person name="Hibbett D.S."/>
            <person name="Martin F."/>
        </authorList>
    </citation>
    <scope>NUCLEOTIDE SEQUENCE [LARGE SCALE GENOMIC DNA]</scope>
    <source>
        <strain evidence="9">MUT 4182</strain>
    </source>
</reference>
<dbReference type="HOGENOM" id="CLU_004729_2_0_1"/>
<evidence type="ECO:0000256" key="6">
    <source>
        <dbReference type="RuleBase" id="RU367087"/>
    </source>
</evidence>
<accession>A0A0C3QIG5</accession>
<dbReference type="GO" id="GO:0008173">
    <property type="term" value="F:RNA methyltransferase activity"/>
    <property type="evidence" value="ECO:0007669"/>
    <property type="project" value="UniProtKB-UniRule"/>
</dbReference>
<dbReference type="EC" id="2.1.1.-" evidence="6"/>
<keyword evidence="2 6" id="KW-0489">Methyltransferase</keyword>
<dbReference type="Gene3D" id="3.40.50.150">
    <property type="entry name" value="Vaccinia Virus protein VP39"/>
    <property type="match status" value="1"/>
</dbReference>
<dbReference type="STRING" id="1051891.A0A0C3QIG5"/>
<dbReference type="GO" id="GO:0017069">
    <property type="term" value="F:snRNA binding"/>
    <property type="evidence" value="ECO:0007669"/>
    <property type="project" value="TreeGrafter"/>
</dbReference>
<evidence type="ECO:0000256" key="4">
    <source>
        <dbReference type="ARBA" id="ARBA00022691"/>
    </source>
</evidence>